<dbReference type="GO" id="GO:0005634">
    <property type="term" value="C:nucleus"/>
    <property type="evidence" value="ECO:0007669"/>
    <property type="project" value="TreeGrafter"/>
</dbReference>
<evidence type="ECO:0000256" key="3">
    <source>
        <dbReference type="RuleBase" id="RU367040"/>
    </source>
</evidence>
<dbReference type="Proteomes" id="UP000019149">
    <property type="component" value="Unassembled WGS sequence"/>
</dbReference>
<dbReference type="InterPro" id="IPR048256">
    <property type="entry name" value="Tektin-like"/>
</dbReference>
<dbReference type="GO" id="GO:0060271">
    <property type="term" value="P:cilium assembly"/>
    <property type="evidence" value="ECO:0007669"/>
    <property type="project" value="UniProtKB-UniRule"/>
</dbReference>
<evidence type="ECO:0000256" key="1">
    <source>
        <dbReference type="ARBA" id="ARBA00007209"/>
    </source>
</evidence>
<evidence type="ECO:0000313" key="6">
    <source>
        <dbReference type="Proteomes" id="UP000019149"/>
    </source>
</evidence>
<dbReference type="GO" id="GO:0015630">
    <property type="term" value="C:microtubule cytoskeleton"/>
    <property type="evidence" value="ECO:0007669"/>
    <property type="project" value="UniProtKB-UniRule"/>
</dbReference>
<dbReference type="GeneID" id="36344111"/>
<reference evidence="5 6" key="1">
    <citation type="journal article" date="2013" name="Nat. Genet.">
        <title>The genome of the hydatid tapeworm Echinococcus granulosus.</title>
        <authorList>
            <person name="Zheng H."/>
            <person name="Zhang W."/>
            <person name="Zhang L."/>
            <person name="Zhang Z."/>
            <person name="Li J."/>
            <person name="Lu G."/>
            <person name="Zhu Y."/>
            <person name="Wang Y."/>
            <person name="Huang Y."/>
            <person name="Liu J."/>
            <person name="Kang H."/>
            <person name="Chen J."/>
            <person name="Wang L."/>
            <person name="Chen A."/>
            <person name="Yu S."/>
            <person name="Gao Z."/>
            <person name="Jin L."/>
            <person name="Gu W."/>
            <person name="Wang Z."/>
            <person name="Zhao L."/>
            <person name="Shi B."/>
            <person name="Wen H."/>
            <person name="Lin R."/>
            <person name="Jones M.K."/>
            <person name="Brejova B."/>
            <person name="Vinar T."/>
            <person name="Zhao G."/>
            <person name="McManus D.P."/>
            <person name="Chen Z."/>
            <person name="Zhou Y."/>
            <person name="Wang S."/>
        </authorList>
    </citation>
    <scope>NUCLEOTIDE SEQUENCE [LARGE SCALE GENOMIC DNA]</scope>
</reference>
<dbReference type="OMA" id="YAKQWEL"/>
<accession>W6U6A7</accession>
<dbReference type="GO" id="GO:0005930">
    <property type="term" value="C:axoneme"/>
    <property type="evidence" value="ECO:0007669"/>
    <property type="project" value="UniProtKB-SubCell"/>
</dbReference>
<feature type="coiled-coil region" evidence="4">
    <location>
        <begin position="273"/>
        <end position="307"/>
    </location>
</feature>
<comment type="similarity">
    <text evidence="1 3">Belongs to the tektin family.</text>
</comment>
<dbReference type="PANTHER" id="PTHR19960:SF7">
    <property type="entry name" value="TEKTIN"/>
    <property type="match status" value="1"/>
</dbReference>
<keyword evidence="2" id="KW-0963">Cytoplasm</keyword>
<sequence length="447" mass="51798">MATFDKKQCKYQMPSWFSKNDSMTACANWHRGVSEITRHDALATLHGCQLRTKWDNHRSTTALDNRLDSLNTATQLLDRGENMLEHGISSLNEAKEAMEKQIQEMQIHEDCNIECLVLRDRRREIDFTEDKVDLELRKEQGLLLKNRKRLQQKIDEALNQLLLMQDAHSRISRDIQDKRKTTEIDVNQTTLKLSEASLKVDPTRIPPNTTTLREWETFSRQNYDRALKEVGESTTQRYQIFNLIEEVANELTGQADAVDSALRERGHEVQQALTKLKWQKKRIEEEIEEVLKQLAWLEQEMDSEMQTAKIAHTRLENRTYRPGMDLCLDVPQCTLTNEVRQLATSRETLLLKQRQCRHRLDGVQRQRQRLIEQIAMKENSLSLDKECLELRRTRIKGSGQLNDSGAAKAEKLIPNSAEYSNTCSAERGKRLGIECPELPSCNRSSAL</sequence>
<evidence type="ECO:0000256" key="2">
    <source>
        <dbReference type="ARBA" id="ARBA00022490"/>
    </source>
</evidence>
<keyword evidence="3" id="KW-0969">Cilium</keyword>
<feature type="coiled-coil region" evidence="4">
    <location>
        <begin position="140"/>
        <end position="167"/>
    </location>
</feature>
<dbReference type="KEGG" id="egl:EGR_08396"/>
<keyword evidence="6" id="KW-1185">Reference proteome</keyword>
<dbReference type="GO" id="GO:0060294">
    <property type="term" value="P:cilium movement involved in cell motility"/>
    <property type="evidence" value="ECO:0007669"/>
    <property type="project" value="UniProtKB-UniRule"/>
</dbReference>
<dbReference type="CTD" id="36344111"/>
<dbReference type="PRINTS" id="PR00511">
    <property type="entry name" value="TEKTIN"/>
</dbReference>
<protein>
    <recommendedName>
        <fullName evidence="3">Tektin</fullName>
    </recommendedName>
</protein>
<evidence type="ECO:0000313" key="5">
    <source>
        <dbReference type="EMBL" id="EUB56753.1"/>
    </source>
</evidence>
<comment type="caution">
    <text evidence="5">The sequence shown here is derived from an EMBL/GenBank/DDBJ whole genome shotgun (WGS) entry which is preliminary data.</text>
</comment>
<dbReference type="OrthoDB" id="440745at2759"/>
<keyword evidence="3" id="KW-0966">Cell projection</keyword>
<keyword evidence="4" id="KW-0175">Coiled coil</keyword>
<dbReference type="Pfam" id="PF03148">
    <property type="entry name" value="Tektin"/>
    <property type="match status" value="1"/>
</dbReference>
<dbReference type="PANTHER" id="PTHR19960">
    <property type="entry name" value="TEKTIN"/>
    <property type="match status" value="1"/>
</dbReference>
<keyword evidence="3" id="KW-0282">Flagellum</keyword>
<gene>
    <name evidence="5" type="ORF">EGR_08396</name>
</gene>
<dbReference type="STRING" id="6210.W6U6A7"/>
<dbReference type="InterPro" id="IPR000435">
    <property type="entry name" value="Tektins"/>
</dbReference>
<organism evidence="5 6">
    <name type="scientific">Echinococcus granulosus</name>
    <name type="common">Hydatid tapeworm</name>
    <dbReference type="NCBI Taxonomy" id="6210"/>
    <lineage>
        <taxon>Eukaryota</taxon>
        <taxon>Metazoa</taxon>
        <taxon>Spiralia</taxon>
        <taxon>Lophotrochozoa</taxon>
        <taxon>Platyhelminthes</taxon>
        <taxon>Cestoda</taxon>
        <taxon>Eucestoda</taxon>
        <taxon>Cyclophyllidea</taxon>
        <taxon>Taeniidae</taxon>
        <taxon>Echinococcus</taxon>
        <taxon>Echinococcus granulosus group</taxon>
    </lineage>
</organism>
<dbReference type="AlphaFoldDB" id="W6U6A7"/>
<evidence type="ECO:0000256" key="4">
    <source>
        <dbReference type="SAM" id="Coils"/>
    </source>
</evidence>
<dbReference type="RefSeq" id="XP_024347949.1">
    <property type="nucleotide sequence ID" value="XM_024497645.1"/>
</dbReference>
<name>W6U6A7_ECHGR</name>
<dbReference type="EMBL" id="APAU02000105">
    <property type="protein sequence ID" value="EUB56753.1"/>
    <property type="molecule type" value="Genomic_DNA"/>
</dbReference>
<proteinExistence type="inferred from homology"/>
<comment type="subcellular location">
    <subcellularLocation>
        <location evidence="3">Cytoplasm</location>
        <location evidence="3">Cytoskeleton</location>
        <location evidence="3">Cilium axoneme</location>
    </subcellularLocation>
</comment>